<feature type="non-terminal residue" evidence="2">
    <location>
        <position position="1"/>
    </location>
</feature>
<organism evidence="2">
    <name type="scientific">marine metagenome</name>
    <dbReference type="NCBI Taxonomy" id="408172"/>
    <lineage>
        <taxon>unclassified sequences</taxon>
        <taxon>metagenomes</taxon>
        <taxon>ecological metagenomes</taxon>
    </lineage>
</organism>
<proteinExistence type="predicted"/>
<feature type="region of interest" description="Disordered" evidence="1">
    <location>
        <begin position="1"/>
        <end position="29"/>
    </location>
</feature>
<gene>
    <name evidence="2" type="ORF">METZ01_LOCUS257462</name>
</gene>
<name>A0A382IYI4_9ZZZZ</name>
<dbReference type="AlphaFoldDB" id="A0A382IYI4"/>
<protein>
    <submittedName>
        <fullName evidence="2">Uncharacterized protein</fullName>
    </submittedName>
</protein>
<feature type="non-terminal residue" evidence="2">
    <location>
        <position position="29"/>
    </location>
</feature>
<sequence>NAARPHPASRLPARHSASVAASRWPNAFR</sequence>
<dbReference type="EMBL" id="UINC01070450">
    <property type="protein sequence ID" value="SVC04608.1"/>
    <property type="molecule type" value="Genomic_DNA"/>
</dbReference>
<evidence type="ECO:0000256" key="1">
    <source>
        <dbReference type="SAM" id="MobiDB-lite"/>
    </source>
</evidence>
<reference evidence="2" key="1">
    <citation type="submission" date="2018-05" db="EMBL/GenBank/DDBJ databases">
        <authorList>
            <person name="Lanie J.A."/>
            <person name="Ng W.-L."/>
            <person name="Kazmierczak K.M."/>
            <person name="Andrzejewski T.M."/>
            <person name="Davidsen T.M."/>
            <person name="Wayne K.J."/>
            <person name="Tettelin H."/>
            <person name="Glass J.I."/>
            <person name="Rusch D."/>
            <person name="Podicherti R."/>
            <person name="Tsui H.-C.T."/>
            <person name="Winkler M.E."/>
        </authorList>
    </citation>
    <scope>NUCLEOTIDE SEQUENCE</scope>
</reference>
<accession>A0A382IYI4</accession>
<evidence type="ECO:0000313" key="2">
    <source>
        <dbReference type="EMBL" id="SVC04608.1"/>
    </source>
</evidence>